<organism evidence="3">
    <name type="scientific">marine metagenome</name>
    <dbReference type="NCBI Taxonomy" id="408172"/>
    <lineage>
        <taxon>unclassified sequences</taxon>
        <taxon>metagenomes</taxon>
        <taxon>ecological metagenomes</taxon>
    </lineage>
</organism>
<dbReference type="GO" id="GO:0015074">
    <property type="term" value="P:DNA integration"/>
    <property type="evidence" value="ECO:0007669"/>
    <property type="project" value="InterPro"/>
</dbReference>
<evidence type="ECO:0000259" key="2">
    <source>
        <dbReference type="PROSITE" id="PS51900"/>
    </source>
</evidence>
<dbReference type="InterPro" id="IPR044068">
    <property type="entry name" value="CB"/>
</dbReference>
<dbReference type="Pfam" id="PF13495">
    <property type="entry name" value="Phage_int_SAM_4"/>
    <property type="match status" value="1"/>
</dbReference>
<feature type="non-terminal residue" evidence="3">
    <location>
        <position position="274"/>
    </location>
</feature>
<dbReference type="AlphaFoldDB" id="A0A382UNK8"/>
<keyword evidence="1" id="KW-0238">DNA-binding</keyword>
<feature type="domain" description="Core-binding (CB)" evidence="2">
    <location>
        <begin position="99"/>
        <end position="179"/>
    </location>
</feature>
<name>A0A382UNK8_9ZZZZ</name>
<dbReference type="GO" id="GO:0003677">
    <property type="term" value="F:DNA binding"/>
    <property type="evidence" value="ECO:0007669"/>
    <property type="project" value="UniProtKB-KW"/>
</dbReference>
<evidence type="ECO:0000313" key="3">
    <source>
        <dbReference type="EMBL" id="SVD35667.1"/>
    </source>
</evidence>
<proteinExistence type="predicted"/>
<sequence>MTLFIKRKQLRLLPIRKARGKYYTRIRWGSSKYGRNEVRFPLDTDKLSVAEHRRDIVSATSLRGKIIKAYESNGQKGVENLKEEIDWYTKSGTIVSLSLRLLDAVQFYHEYLLSQRLSIVTINIYITVINEFITVIGNRYVDKITPRQFTIFKNKNSQLSPYTVNRKMRALQTFFNWMYDEGRIDNPVRIKKLPVINPPVNFFSDAEFEKILSCVKSGFPYAQAKMAEEDRELFIDAYRLYWNTGLRLAEPFDNELKMDDDGYRLKIIGSTTKN</sequence>
<dbReference type="Gene3D" id="1.10.150.130">
    <property type="match status" value="1"/>
</dbReference>
<evidence type="ECO:0000256" key="1">
    <source>
        <dbReference type="ARBA" id="ARBA00023125"/>
    </source>
</evidence>
<gene>
    <name evidence="3" type="ORF">METZ01_LOCUS388521</name>
</gene>
<accession>A0A382UNK8</accession>
<dbReference type="PROSITE" id="PS51900">
    <property type="entry name" value="CB"/>
    <property type="match status" value="1"/>
</dbReference>
<dbReference type="InterPro" id="IPR010998">
    <property type="entry name" value="Integrase_recombinase_N"/>
</dbReference>
<dbReference type="SUPFAM" id="SSF56349">
    <property type="entry name" value="DNA breaking-rejoining enzymes"/>
    <property type="match status" value="1"/>
</dbReference>
<dbReference type="EMBL" id="UINC01145499">
    <property type="protein sequence ID" value="SVD35667.1"/>
    <property type="molecule type" value="Genomic_DNA"/>
</dbReference>
<dbReference type="InterPro" id="IPR004107">
    <property type="entry name" value="Integrase_SAM-like_N"/>
</dbReference>
<protein>
    <recommendedName>
        <fullName evidence="2">Core-binding (CB) domain-containing protein</fullName>
    </recommendedName>
</protein>
<dbReference type="InterPro" id="IPR011010">
    <property type="entry name" value="DNA_brk_join_enz"/>
</dbReference>
<reference evidence="3" key="1">
    <citation type="submission" date="2018-05" db="EMBL/GenBank/DDBJ databases">
        <authorList>
            <person name="Lanie J.A."/>
            <person name="Ng W.-L."/>
            <person name="Kazmierczak K.M."/>
            <person name="Andrzejewski T.M."/>
            <person name="Davidsen T.M."/>
            <person name="Wayne K.J."/>
            <person name="Tettelin H."/>
            <person name="Glass J.I."/>
            <person name="Rusch D."/>
            <person name="Podicherti R."/>
            <person name="Tsui H.-C.T."/>
            <person name="Winkler M.E."/>
        </authorList>
    </citation>
    <scope>NUCLEOTIDE SEQUENCE</scope>
</reference>